<dbReference type="EMBL" id="JARKHS020013583">
    <property type="protein sequence ID" value="KAK8775884.1"/>
    <property type="molecule type" value="Genomic_DNA"/>
</dbReference>
<reference evidence="1 2" key="1">
    <citation type="journal article" date="2023" name="Arcadia Sci">
        <title>De novo assembly of a long-read Amblyomma americanum tick genome.</title>
        <authorList>
            <person name="Chou S."/>
            <person name="Poskanzer K.E."/>
            <person name="Rollins M."/>
            <person name="Thuy-Boun P.S."/>
        </authorList>
    </citation>
    <scope>NUCLEOTIDE SEQUENCE [LARGE SCALE GENOMIC DNA]</scope>
    <source>
        <strain evidence="1">F_SG_1</strain>
        <tissue evidence="1">Salivary glands</tissue>
    </source>
</reference>
<sequence length="226" mass="25681">MASTMSSEPTVMGQVWALLVKRAIYMWRQMKMPLFSWIMPQTLLALLFFLEFVSLRGSGRAVEHVGPTLQYKFPEVVDKPQSIHTSVDVTESLLSSAKESLYAYVFNAHFGIQMTQEAGNVLWYNGQIQHMAPLVTRLYNTARLRNITNVATAEFTFDVTSRGIEEEREAVEHASRESESIRSQNTYRTLVPKILRSIFFPLVSSLMCSNFVLFPISERALQASVS</sequence>
<accession>A0AAQ4EM45</accession>
<comment type="caution">
    <text evidence="1">The sequence shown here is derived from an EMBL/GenBank/DDBJ whole genome shotgun (WGS) entry which is preliminary data.</text>
</comment>
<dbReference type="AlphaFoldDB" id="A0AAQ4EM45"/>
<protein>
    <submittedName>
        <fullName evidence="1">Uncharacterized protein</fullName>
    </submittedName>
</protein>
<name>A0AAQ4EM45_AMBAM</name>
<organism evidence="1 2">
    <name type="scientific">Amblyomma americanum</name>
    <name type="common">Lone star tick</name>
    <dbReference type="NCBI Taxonomy" id="6943"/>
    <lineage>
        <taxon>Eukaryota</taxon>
        <taxon>Metazoa</taxon>
        <taxon>Ecdysozoa</taxon>
        <taxon>Arthropoda</taxon>
        <taxon>Chelicerata</taxon>
        <taxon>Arachnida</taxon>
        <taxon>Acari</taxon>
        <taxon>Parasitiformes</taxon>
        <taxon>Ixodida</taxon>
        <taxon>Ixodoidea</taxon>
        <taxon>Ixodidae</taxon>
        <taxon>Amblyomminae</taxon>
        <taxon>Amblyomma</taxon>
    </lineage>
</organism>
<evidence type="ECO:0000313" key="1">
    <source>
        <dbReference type="EMBL" id="KAK8775884.1"/>
    </source>
</evidence>
<dbReference type="Proteomes" id="UP001321473">
    <property type="component" value="Unassembled WGS sequence"/>
</dbReference>
<keyword evidence="2" id="KW-1185">Reference proteome</keyword>
<evidence type="ECO:0000313" key="2">
    <source>
        <dbReference type="Proteomes" id="UP001321473"/>
    </source>
</evidence>
<gene>
    <name evidence="1" type="ORF">V5799_030769</name>
</gene>
<proteinExistence type="predicted"/>